<accession>A0A699HLK9</accession>
<reference evidence="1" key="1">
    <citation type="journal article" date="2019" name="Sci. Rep.">
        <title>Draft genome of Tanacetum cinerariifolium, the natural source of mosquito coil.</title>
        <authorList>
            <person name="Yamashiro T."/>
            <person name="Shiraishi A."/>
            <person name="Satake H."/>
            <person name="Nakayama K."/>
        </authorList>
    </citation>
    <scope>NUCLEOTIDE SEQUENCE</scope>
</reference>
<sequence>ISPSINSYCRDLMRSFLASFLSLGRVPSFKYSTIGVIQFGSSSSTTVATSFSFMDLSLSTSTSTCLDKCVKLVDAIFLRASAFLFLFRGTWLIEKLVNPLTKLLTLSSDQCFVLSFIVRSCKLKSQRVLNSGKDFFADLERNLFRLANFPLRLWTSLIVRGDGSCSTSAVLSGHGFIPSGMTASQEHSFCQPKRTPFGVELHVDFS</sequence>
<evidence type="ECO:0000313" key="1">
    <source>
        <dbReference type="EMBL" id="GEY49428.1"/>
    </source>
</evidence>
<dbReference type="AlphaFoldDB" id="A0A699HLK9"/>
<organism evidence="1">
    <name type="scientific">Tanacetum cinerariifolium</name>
    <name type="common">Dalmatian daisy</name>
    <name type="synonym">Chrysanthemum cinerariifolium</name>
    <dbReference type="NCBI Taxonomy" id="118510"/>
    <lineage>
        <taxon>Eukaryota</taxon>
        <taxon>Viridiplantae</taxon>
        <taxon>Streptophyta</taxon>
        <taxon>Embryophyta</taxon>
        <taxon>Tracheophyta</taxon>
        <taxon>Spermatophyta</taxon>
        <taxon>Magnoliopsida</taxon>
        <taxon>eudicotyledons</taxon>
        <taxon>Gunneridae</taxon>
        <taxon>Pentapetalae</taxon>
        <taxon>asterids</taxon>
        <taxon>campanulids</taxon>
        <taxon>Asterales</taxon>
        <taxon>Asteraceae</taxon>
        <taxon>Asteroideae</taxon>
        <taxon>Anthemideae</taxon>
        <taxon>Anthemidinae</taxon>
        <taxon>Tanacetum</taxon>
    </lineage>
</organism>
<gene>
    <name evidence="1" type="ORF">Tci_421402</name>
</gene>
<name>A0A699HLK9_TANCI</name>
<comment type="caution">
    <text evidence="1">The sequence shown here is derived from an EMBL/GenBank/DDBJ whole genome shotgun (WGS) entry which is preliminary data.</text>
</comment>
<feature type="non-terminal residue" evidence="1">
    <location>
        <position position="1"/>
    </location>
</feature>
<dbReference type="EMBL" id="BKCJ010183281">
    <property type="protein sequence ID" value="GEY49428.1"/>
    <property type="molecule type" value="Genomic_DNA"/>
</dbReference>
<protein>
    <submittedName>
        <fullName evidence="1">Uncharacterized protein</fullName>
    </submittedName>
</protein>
<proteinExistence type="predicted"/>